<protein>
    <recommendedName>
        <fullName evidence="4">Fimbrial assembly protein</fullName>
    </recommendedName>
</protein>
<dbReference type="STRING" id="1798370.A2Z00_01010"/>
<feature type="coiled-coil region" evidence="1">
    <location>
        <begin position="75"/>
        <end position="102"/>
    </location>
</feature>
<evidence type="ECO:0000256" key="1">
    <source>
        <dbReference type="SAM" id="Coils"/>
    </source>
</evidence>
<dbReference type="InterPro" id="IPR007813">
    <property type="entry name" value="PilN"/>
</dbReference>
<sequence>MLLAFIHDMPAKDISINLLGESQIEHTPLGRIINWAVTYGRYIMIGTEIVVLLAFISRFSLDRKLTDLKEEVAQKQDILEANASFEKDVRALQDKLARIKTLSQGQSTPVDVLVLFQSITPPGVYLDAFDLSNRGVSAQAIAGDTTSFSQFIANLQAANKLTNVDFGDIKRDPLLGIQFGLSAHIVGQKPTPTK</sequence>
<dbReference type="Proteomes" id="UP000177268">
    <property type="component" value="Unassembled WGS sequence"/>
</dbReference>
<comment type="caution">
    <text evidence="2">The sequence shown here is derived from an EMBL/GenBank/DDBJ whole genome shotgun (WGS) entry which is preliminary data.</text>
</comment>
<evidence type="ECO:0000313" key="3">
    <source>
        <dbReference type="Proteomes" id="UP000177268"/>
    </source>
</evidence>
<dbReference type="Pfam" id="PF05137">
    <property type="entry name" value="PilN"/>
    <property type="match status" value="1"/>
</dbReference>
<name>A0A1F5ZH10_9BACT</name>
<dbReference type="AlphaFoldDB" id="A0A1F5ZH10"/>
<evidence type="ECO:0000313" key="2">
    <source>
        <dbReference type="EMBL" id="OGG11625.1"/>
    </source>
</evidence>
<reference evidence="2 3" key="1">
    <citation type="journal article" date="2016" name="Nat. Commun.">
        <title>Thousands of microbial genomes shed light on interconnected biogeochemical processes in an aquifer system.</title>
        <authorList>
            <person name="Anantharaman K."/>
            <person name="Brown C.T."/>
            <person name="Hug L.A."/>
            <person name="Sharon I."/>
            <person name="Castelle C.J."/>
            <person name="Probst A.J."/>
            <person name="Thomas B.C."/>
            <person name="Singh A."/>
            <person name="Wilkins M.J."/>
            <person name="Karaoz U."/>
            <person name="Brodie E.L."/>
            <person name="Williams K.H."/>
            <person name="Hubbard S.S."/>
            <person name="Banfield J.F."/>
        </authorList>
    </citation>
    <scope>NUCLEOTIDE SEQUENCE [LARGE SCALE GENOMIC DNA]</scope>
</reference>
<dbReference type="EMBL" id="MFIZ01000022">
    <property type="protein sequence ID" value="OGG11625.1"/>
    <property type="molecule type" value="Genomic_DNA"/>
</dbReference>
<organism evidence="2 3">
    <name type="scientific">Candidatus Gottesmanbacteria bacterium RBG_13_45_10</name>
    <dbReference type="NCBI Taxonomy" id="1798370"/>
    <lineage>
        <taxon>Bacteria</taxon>
        <taxon>Candidatus Gottesmaniibacteriota</taxon>
    </lineage>
</organism>
<keyword evidence="1" id="KW-0175">Coiled coil</keyword>
<proteinExistence type="predicted"/>
<evidence type="ECO:0008006" key="4">
    <source>
        <dbReference type="Google" id="ProtNLM"/>
    </source>
</evidence>
<accession>A0A1F5ZH10</accession>
<gene>
    <name evidence="2" type="ORF">A2Z00_01010</name>
</gene>